<gene>
    <name evidence="2" type="ORF">FHU38_000880</name>
</gene>
<evidence type="ECO:0000256" key="1">
    <source>
        <dbReference type="SAM" id="MobiDB-lite"/>
    </source>
</evidence>
<comment type="caution">
    <text evidence="2">The sequence shown here is derived from an EMBL/GenBank/DDBJ whole genome shotgun (WGS) entry which is preliminary data.</text>
</comment>
<keyword evidence="3" id="KW-1185">Reference proteome</keyword>
<protein>
    <recommendedName>
        <fullName evidence="4">Replication-relaxation</fullName>
    </recommendedName>
</protein>
<reference evidence="2 3" key="1">
    <citation type="submission" date="2020-03" db="EMBL/GenBank/DDBJ databases">
        <title>Sequencing the genomes of 1000 actinobacteria strains.</title>
        <authorList>
            <person name="Klenk H.-P."/>
        </authorList>
    </citation>
    <scope>NUCLEOTIDE SEQUENCE [LARGE SCALE GENOMIC DNA]</scope>
    <source>
        <strain evidence="2 3">DSM 45685</strain>
    </source>
</reference>
<feature type="compositionally biased region" description="Basic and acidic residues" evidence="1">
    <location>
        <begin position="334"/>
        <end position="344"/>
    </location>
</feature>
<evidence type="ECO:0000313" key="2">
    <source>
        <dbReference type="EMBL" id="NIJ10536.1"/>
    </source>
</evidence>
<dbReference type="RefSeq" id="WP_167166710.1">
    <property type="nucleotide sequence ID" value="NZ_JAAOYM010000001.1"/>
</dbReference>
<accession>A0A7X5UM35</accession>
<feature type="compositionally biased region" description="Low complexity" evidence="1">
    <location>
        <begin position="305"/>
        <end position="315"/>
    </location>
</feature>
<feature type="region of interest" description="Disordered" evidence="1">
    <location>
        <begin position="305"/>
        <end position="344"/>
    </location>
</feature>
<dbReference type="AlphaFoldDB" id="A0A7X5UM35"/>
<feature type="compositionally biased region" description="Pro residues" evidence="1">
    <location>
        <begin position="316"/>
        <end position="332"/>
    </location>
</feature>
<dbReference type="Pfam" id="PF13814">
    <property type="entry name" value="Replic_Relax"/>
    <property type="match status" value="1"/>
</dbReference>
<organism evidence="2 3">
    <name type="scientific">Saccharomonospora amisosensis</name>
    <dbReference type="NCBI Taxonomy" id="1128677"/>
    <lineage>
        <taxon>Bacteria</taxon>
        <taxon>Bacillati</taxon>
        <taxon>Actinomycetota</taxon>
        <taxon>Actinomycetes</taxon>
        <taxon>Pseudonocardiales</taxon>
        <taxon>Pseudonocardiaceae</taxon>
        <taxon>Saccharomonospora</taxon>
    </lineage>
</organism>
<dbReference type="InterPro" id="IPR025855">
    <property type="entry name" value="Replic_Relax"/>
</dbReference>
<evidence type="ECO:0008006" key="4">
    <source>
        <dbReference type="Google" id="ProtNLM"/>
    </source>
</evidence>
<dbReference type="Proteomes" id="UP000545493">
    <property type="component" value="Unassembled WGS sequence"/>
</dbReference>
<sequence length="344" mass="38623">MLNSTTPQRDLRAPVPERPTLRVASSSEHHAAIAGHLTVRDLWLARMLAEHRTLTSTQIVALAFPSRRAANLRLQRLYQWRVVDRFQPYIGKGRAPMFYVLDITGAHALAHEDGIDPAELKFRPDRSIGIAYAHRLAHLHGVNSFFTPLIAHARAHAQLAVTAWWSEARCGRHFGDIVRPDAYGRWREGDREIEWFLEWDTGSYQLARFTAKLPGYAKLATTTRIITPLLACFATARREAHARRWLAEHVRGLPRPGDLPIATTNAEHLHSGATAAEAIWLPLGHTDAGRARLINLRRCWPQVPPTAASEATPEPADVPTPPRLTPPAPMPPWTDHDLTWRETG</sequence>
<dbReference type="EMBL" id="JAAOYM010000001">
    <property type="protein sequence ID" value="NIJ10536.1"/>
    <property type="molecule type" value="Genomic_DNA"/>
</dbReference>
<proteinExistence type="predicted"/>
<evidence type="ECO:0000313" key="3">
    <source>
        <dbReference type="Proteomes" id="UP000545493"/>
    </source>
</evidence>
<name>A0A7X5UM35_9PSEU</name>